<reference evidence="1 2" key="1">
    <citation type="journal article" date="2018" name="Sci. Rep.">
        <title>Genomic signatures of local adaptation to the degree of environmental predictability in rotifers.</title>
        <authorList>
            <person name="Franch-Gras L."/>
            <person name="Hahn C."/>
            <person name="Garcia-Roger E.M."/>
            <person name="Carmona M.J."/>
            <person name="Serra M."/>
            <person name="Gomez A."/>
        </authorList>
    </citation>
    <scope>NUCLEOTIDE SEQUENCE [LARGE SCALE GENOMIC DNA]</scope>
    <source>
        <strain evidence="1">HYR1</strain>
    </source>
</reference>
<name>A0A3M7S1P4_BRAPC</name>
<dbReference type="InterPro" id="IPR052632">
    <property type="entry name" value="MICOS_subunit_Mic19"/>
</dbReference>
<organism evidence="1 2">
    <name type="scientific">Brachionus plicatilis</name>
    <name type="common">Marine rotifer</name>
    <name type="synonym">Brachionus muelleri</name>
    <dbReference type="NCBI Taxonomy" id="10195"/>
    <lineage>
        <taxon>Eukaryota</taxon>
        <taxon>Metazoa</taxon>
        <taxon>Spiralia</taxon>
        <taxon>Gnathifera</taxon>
        <taxon>Rotifera</taxon>
        <taxon>Eurotatoria</taxon>
        <taxon>Monogononta</taxon>
        <taxon>Pseudotrocha</taxon>
        <taxon>Ploima</taxon>
        <taxon>Brachionidae</taxon>
        <taxon>Brachionus</taxon>
    </lineage>
</organism>
<protein>
    <submittedName>
        <fullName evidence="1">MICOS complex subunit MIC19 isoform X2</fullName>
    </submittedName>
</protein>
<keyword evidence="2" id="KW-1185">Reference proteome</keyword>
<comment type="caution">
    <text evidence="1">The sequence shown here is derived from an EMBL/GenBank/DDBJ whole genome shotgun (WGS) entry which is preliminary data.</text>
</comment>
<dbReference type="EMBL" id="REGN01002201">
    <property type="protein sequence ID" value="RNA29550.1"/>
    <property type="molecule type" value="Genomic_DNA"/>
</dbReference>
<proteinExistence type="predicted"/>
<dbReference type="STRING" id="10195.A0A3M7S1P4"/>
<gene>
    <name evidence="1" type="ORF">BpHYR1_041882</name>
</gene>
<sequence length="149" mass="17142">MGLWGSKQQREIKISNPEPKPEVFVTESAISNVLKTVKDSAKETKKLEEKRPEDFDLRLSTELHDKRISEYEKNMVDGLNLASKQVDELFRERYTTIPVCSELQAKVSKCYSENSDRTLNCLEIANEFIKCVEQERQKKIGFTQPITGA</sequence>
<evidence type="ECO:0000313" key="1">
    <source>
        <dbReference type="EMBL" id="RNA29550.1"/>
    </source>
</evidence>
<dbReference type="AlphaFoldDB" id="A0A3M7S1P4"/>
<dbReference type="GO" id="GO:0007007">
    <property type="term" value="P:inner mitochondrial membrane organization"/>
    <property type="evidence" value="ECO:0007669"/>
    <property type="project" value="TreeGrafter"/>
</dbReference>
<dbReference type="OrthoDB" id="9944291at2759"/>
<dbReference type="PANTHER" id="PTHR21588:SF23">
    <property type="entry name" value="MICOS COMPLEX SUBUNIT MIC19 ISOFORM X1"/>
    <property type="match status" value="1"/>
</dbReference>
<evidence type="ECO:0000313" key="2">
    <source>
        <dbReference type="Proteomes" id="UP000276133"/>
    </source>
</evidence>
<accession>A0A3M7S1P4</accession>
<dbReference type="PANTHER" id="PTHR21588">
    <property type="entry name" value="COILED-COIL-HELIX-COILED-COIL-HELIX DOMAIN CONTAINING 6"/>
    <property type="match status" value="1"/>
</dbReference>
<dbReference type="Proteomes" id="UP000276133">
    <property type="component" value="Unassembled WGS sequence"/>
</dbReference>
<dbReference type="GO" id="GO:0061617">
    <property type="term" value="C:MICOS complex"/>
    <property type="evidence" value="ECO:0007669"/>
    <property type="project" value="TreeGrafter"/>
</dbReference>